<protein>
    <submittedName>
        <fullName evidence="2">Uncharacterized protein</fullName>
    </submittedName>
</protein>
<feature type="compositionally biased region" description="Polar residues" evidence="1">
    <location>
        <begin position="37"/>
        <end position="46"/>
    </location>
</feature>
<sequence>MISSSPPPSYSEAMSGSSTAIVHSSSEPAFTPPLRDNYTTNPSQETPGALTYTAPWLLPTLPIQDSQTFCPPGAEPLLNIQELIVYPSRG</sequence>
<proteinExistence type="predicted"/>
<evidence type="ECO:0000313" key="2">
    <source>
        <dbReference type="EMBL" id="KAK8719030.1"/>
    </source>
</evidence>
<feature type="region of interest" description="Disordered" evidence="1">
    <location>
        <begin position="1"/>
        <end position="46"/>
    </location>
</feature>
<accession>A0AAW0VQZ8</accession>
<dbReference type="Proteomes" id="UP001445076">
    <property type="component" value="Unassembled WGS sequence"/>
</dbReference>
<dbReference type="EMBL" id="JARKIK010003272">
    <property type="protein sequence ID" value="KAK8719030.1"/>
    <property type="molecule type" value="Genomic_DNA"/>
</dbReference>
<keyword evidence="3" id="KW-1185">Reference proteome</keyword>
<feature type="non-terminal residue" evidence="2">
    <location>
        <position position="90"/>
    </location>
</feature>
<evidence type="ECO:0000313" key="3">
    <source>
        <dbReference type="Proteomes" id="UP001445076"/>
    </source>
</evidence>
<organism evidence="2 3">
    <name type="scientific">Cherax quadricarinatus</name>
    <name type="common">Australian red claw crayfish</name>
    <dbReference type="NCBI Taxonomy" id="27406"/>
    <lineage>
        <taxon>Eukaryota</taxon>
        <taxon>Metazoa</taxon>
        <taxon>Ecdysozoa</taxon>
        <taxon>Arthropoda</taxon>
        <taxon>Crustacea</taxon>
        <taxon>Multicrustacea</taxon>
        <taxon>Malacostraca</taxon>
        <taxon>Eumalacostraca</taxon>
        <taxon>Eucarida</taxon>
        <taxon>Decapoda</taxon>
        <taxon>Pleocyemata</taxon>
        <taxon>Astacidea</taxon>
        <taxon>Parastacoidea</taxon>
        <taxon>Parastacidae</taxon>
        <taxon>Cherax</taxon>
    </lineage>
</organism>
<name>A0AAW0VQZ8_CHEQU</name>
<feature type="compositionally biased region" description="Polar residues" evidence="1">
    <location>
        <begin position="12"/>
        <end position="28"/>
    </location>
</feature>
<evidence type="ECO:0000256" key="1">
    <source>
        <dbReference type="SAM" id="MobiDB-lite"/>
    </source>
</evidence>
<reference evidence="2 3" key="1">
    <citation type="journal article" date="2024" name="BMC Genomics">
        <title>Genome assembly of redclaw crayfish (Cherax quadricarinatus) provides insights into its immune adaptation and hypoxia tolerance.</title>
        <authorList>
            <person name="Liu Z."/>
            <person name="Zheng J."/>
            <person name="Li H."/>
            <person name="Fang K."/>
            <person name="Wang S."/>
            <person name="He J."/>
            <person name="Zhou D."/>
            <person name="Weng S."/>
            <person name="Chi M."/>
            <person name="Gu Z."/>
            <person name="He J."/>
            <person name="Li F."/>
            <person name="Wang M."/>
        </authorList>
    </citation>
    <scope>NUCLEOTIDE SEQUENCE [LARGE SCALE GENOMIC DNA]</scope>
    <source>
        <strain evidence="2">ZL_2023a</strain>
    </source>
</reference>
<comment type="caution">
    <text evidence="2">The sequence shown here is derived from an EMBL/GenBank/DDBJ whole genome shotgun (WGS) entry which is preliminary data.</text>
</comment>
<dbReference type="AlphaFoldDB" id="A0AAW0VQZ8"/>
<gene>
    <name evidence="2" type="ORF">OTU49_014290</name>
</gene>